<feature type="non-terminal residue" evidence="2">
    <location>
        <position position="1"/>
    </location>
</feature>
<feature type="domain" description="Reverse transcriptase zinc-binding" evidence="1">
    <location>
        <begin position="70"/>
        <end position="153"/>
    </location>
</feature>
<dbReference type="InterPro" id="IPR026960">
    <property type="entry name" value="RVT-Znf"/>
</dbReference>
<evidence type="ECO:0000259" key="1">
    <source>
        <dbReference type="Pfam" id="PF13966"/>
    </source>
</evidence>
<evidence type="ECO:0000313" key="2">
    <source>
        <dbReference type="EMBL" id="WVZ93142.1"/>
    </source>
</evidence>
<organism evidence="2 3">
    <name type="scientific">Paspalum notatum var. saurae</name>
    <dbReference type="NCBI Taxonomy" id="547442"/>
    <lineage>
        <taxon>Eukaryota</taxon>
        <taxon>Viridiplantae</taxon>
        <taxon>Streptophyta</taxon>
        <taxon>Embryophyta</taxon>
        <taxon>Tracheophyta</taxon>
        <taxon>Spermatophyta</taxon>
        <taxon>Magnoliopsida</taxon>
        <taxon>Liliopsida</taxon>
        <taxon>Poales</taxon>
        <taxon>Poaceae</taxon>
        <taxon>PACMAD clade</taxon>
        <taxon>Panicoideae</taxon>
        <taxon>Andropogonodae</taxon>
        <taxon>Paspaleae</taxon>
        <taxon>Paspalinae</taxon>
        <taxon>Paspalum</taxon>
    </lineage>
</organism>
<name>A0AAQ3UMV2_PASNO</name>
<dbReference type="Pfam" id="PF13966">
    <property type="entry name" value="zf-RVT"/>
    <property type="match status" value="1"/>
</dbReference>
<dbReference type="EMBL" id="CP144753">
    <property type="protein sequence ID" value="WVZ93142.1"/>
    <property type="molecule type" value="Genomic_DNA"/>
</dbReference>
<dbReference type="AlphaFoldDB" id="A0AAQ3UMV2"/>
<dbReference type="Proteomes" id="UP001341281">
    <property type="component" value="Chromosome 09"/>
</dbReference>
<accession>A0AAQ3UMV2</accession>
<gene>
    <name evidence="2" type="ORF">U9M48_039148</name>
</gene>
<keyword evidence="3" id="KW-1185">Reference proteome</keyword>
<proteinExistence type="predicted"/>
<feature type="non-terminal residue" evidence="2">
    <location>
        <position position="275"/>
    </location>
</feature>
<reference evidence="2 3" key="1">
    <citation type="submission" date="2024-02" db="EMBL/GenBank/DDBJ databases">
        <title>High-quality chromosome-scale genome assembly of Pensacola bahiagrass (Paspalum notatum Flugge var. saurae).</title>
        <authorList>
            <person name="Vega J.M."/>
            <person name="Podio M."/>
            <person name="Orjuela J."/>
            <person name="Siena L.A."/>
            <person name="Pessino S.C."/>
            <person name="Combes M.C."/>
            <person name="Mariac C."/>
            <person name="Albertini E."/>
            <person name="Pupilli F."/>
            <person name="Ortiz J.P.A."/>
            <person name="Leblanc O."/>
        </authorList>
    </citation>
    <scope>NUCLEOTIDE SEQUENCE [LARGE SCALE GENOMIC DNA]</scope>
    <source>
        <strain evidence="2">R1</strain>
        <tissue evidence="2">Leaf</tissue>
    </source>
</reference>
<sequence>NAAQTIAELAPLFRAVPKRTVKCRTVAQALHNQSWVSDTTGALSVRILTKYLRPDVPDQHKWKLSQSGSYSSRSACTAFFEGTVKFGPWRRIWRTWAPMQCKLFMWLMVNNRCWTADHLAKRGLPHPEVCPLCDQAETINHIIFPCVFSKQVWTFILQSLGLVSIIPIAANGHFTSWWAQSSKRVPKEMRKGLNSLGQNSCVFEGSQPNIQRILLSVRAEGLFGVWLVLTIFRSFLVGRIVRQQPRLRSSWASVLGLCKRFSSGVITGLGYVNSP</sequence>
<evidence type="ECO:0000313" key="3">
    <source>
        <dbReference type="Proteomes" id="UP001341281"/>
    </source>
</evidence>
<protein>
    <recommendedName>
        <fullName evidence="1">Reverse transcriptase zinc-binding domain-containing protein</fullName>
    </recommendedName>
</protein>